<sequence length="48" mass="5901">MCNMVKCLLFSIPFDRPNYLDCMFFPITYYKQDKSRDYSLIRVKTTMY</sequence>
<comment type="caution">
    <text evidence="1">The sequence shown here is derived from an EMBL/GenBank/DDBJ whole genome shotgun (WGS) entry which is preliminary data.</text>
</comment>
<proteinExistence type="predicted"/>
<accession>A0A9K3IVW1</accession>
<protein>
    <submittedName>
        <fullName evidence="1">Uncharacterized protein</fullName>
    </submittedName>
</protein>
<evidence type="ECO:0000313" key="1">
    <source>
        <dbReference type="EMBL" id="KAF5804159.1"/>
    </source>
</evidence>
<gene>
    <name evidence="1" type="ORF">HanXRQr2_Chr05g0193941</name>
</gene>
<dbReference type="Gramene" id="mRNA:HanXRQr2_Chr05g0193941">
    <property type="protein sequence ID" value="mRNA:HanXRQr2_Chr05g0193941"/>
    <property type="gene ID" value="HanXRQr2_Chr05g0193941"/>
</dbReference>
<reference evidence="1" key="2">
    <citation type="submission" date="2020-06" db="EMBL/GenBank/DDBJ databases">
        <title>Helianthus annuus Genome sequencing and assembly Release 2.</title>
        <authorList>
            <person name="Gouzy J."/>
            <person name="Langlade N."/>
            <person name="Munos S."/>
        </authorList>
    </citation>
    <scope>NUCLEOTIDE SEQUENCE</scope>
    <source>
        <tissue evidence="1">Leaves</tissue>
    </source>
</reference>
<keyword evidence="2" id="KW-1185">Reference proteome</keyword>
<name>A0A9K3IVW1_HELAN</name>
<dbReference type="Proteomes" id="UP000215914">
    <property type="component" value="Unassembled WGS sequence"/>
</dbReference>
<dbReference type="EMBL" id="MNCJ02000320">
    <property type="protein sequence ID" value="KAF5804159.1"/>
    <property type="molecule type" value="Genomic_DNA"/>
</dbReference>
<organism evidence="1 2">
    <name type="scientific">Helianthus annuus</name>
    <name type="common">Common sunflower</name>
    <dbReference type="NCBI Taxonomy" id="4232"/>
    <lineage>
        <taxon>Eukaryota</taxon>
        <taxon>Viridiplantae</taxon>
        <taxon>Streptophyta</taxon>
        <taxon>Embryophyta</taxon>
        <taxon>Tracheophyta</taxon>
        <taxon>Spermatophyta</taxon>
        <taxon>Magnoliopsida</taxon>
        <taxon>eudicotyledons</taxon>
        <taxon>Gunneridae</taxon>
        <taxon>Pentapetalae</taxon>
        <taxon>asterids</taxon>
        <taxon>campanulids</taxon>
        <taxon>Asterales</taxon>
        <taxon>Asteraceae</taxon>
        <taxon>Asteroideae</taxon>
        <taxon>Heliantheae alliance</taxon>
        <taxon>Heliantheae</taxon>
        <taxon>Helianthus</taxon>
    </lineage>
</organism>
<reference evidence="1" key="1">
    <citation type="journal article" date="2017" name="Nature">
        <title>The sunflower genome provides insights into oil metabolism, flowering and Asterid evolution.</title>
        <authorList>
            <person name="Badouin H."/>
            <person name="Gouzy J."/>
            <person name="Grassa C.J."/>
            <person name="Murat F."/>
            <person name="Staton S.E."/>
            <person name="Cottret L."/>
            <person name="Lelandais-Briere C."/>
            <person name="Owens G.L."/>
            <person name="Carrere S."/>
            <person name="Mayjonade B."/>
            <person name="Legrand L."/>
            <person name="Gill N."/>
            <person name="Kane N.C."/>
            <person name="Bowers J.E."/>
            <person name="Hubner S."/>
            <person name="Bellec A."/>
            <person name="Berard A."/>
            <person name="Berges H."/>
            <person name="Blanchet N."/>
            <person name="Boniface M.C."/>
            <person name="Brunel D."/>
            <person name="Catrice O."/>
            <person name="Chaidir N."/>
            <person name="Claudel C."/>
            <person name="Donnadieu C."/>
            <person name="Faraut T."/>
            <person name="Fievet G."/>
            <person name="Helmstetter N."/>
            <person name="King M."/>
            <person name="Knapp S.J."/>
            <person name="Lai Z."/>
            <person name="Le Paslier M.C."/>
            <person name="Lippi Y."/>
            <person name="Lorenzon L."/>
            <person name="Mandel J.R."/>
            <person name="Marage G."/>
            <person name="Marchand G."/>
            <person name="Marquand E."/>
            <person name="Bret-Mestries E."/>
            <person name="Morien E."/>
            <person name="Nambeesan S."/>
            <person name="Nguyen T."/>
            <person name="Pegot-Espagnet P."/>
            <person name="Pouilly N."/>
            <person name="Raftis F."/>
            <person name="Sallet E."/>
            <person name="Schiex T."/>
            <person name="Thomas J."/>
            <person name="Vandecasteele C."/>
            <person name="Vares D."/>
            <person name="Vear F."/>
            <person name="Vautrin S."/>
            <person name="Crespi M."/>
            <person name="Mangin B."/>
            <person name="Burke J.M."/>
            <person name="Salse J."/>
            <person name="Munos S."/>
            <person name="Vincourt P."/>
            <person name="Rieseberg L.H."/>
            <person name="Langlade N.B."/>
        </authorList>
    </citation>
    <scope>NUCLEOTIDE SEQUENCE</scope>
    <source>
        <tissue evidence="1">Leaves</tissue>
    </source>
</reference>
<dbReference type="AlphaFoldDB" id="A0A9K3IVW1"/>
<evidence type="ECO:0000313" key="2">
    <source>
        <dbReference type="Proteomes" id="UP000215914"/>
    </source>
</evidence>